<accession>A0A2S3ZSF6</accession>
<comment type="caution">
    <text evidence="1">The sequence shown here is derived from an EMBL/GenBank/DDBJ whole genome shotgun (WGS) entry which is preliminary data.</text>
</comment>
<dbReference type="EMBL" id="PPXC01000016">
    <property type="protein sequence ID" value="POH72175.1"/>
    <property type="molecule type" value="Genomic_DNA"/>
</dbReference>
<dbReference type="Proteomes" id="UP000237061">
    <property type="component" value="Unassembled WGS sequence"/>
</dbReference>
<name>A0A2S3ZSF6_ARTGL</name>
<organism evidence="1 2">
    <name type="scientific">Arthrobacter glacialis</name>
    <dbReference type="NCBI Taxonomy" id="1664"/>
    <lineage>
        <taxon>Bacteria</taxon>
        <taxon>Bacillati</taxon>
        <taxon>Actinomycetota</taxon>
        <taxon>Actinomycetes</taxon>
        <taxon>Micrococcales</taxon>
        <taxon>Micrococcaceae</taxon>
        <taxon>Arthrobacter</taxon>
    </lineage>
</organism>
<dbReference type="AlphaFoldDB" id="A0A2S3ZSF6"/>
<gene>
    <name evidence="1" type="ORF">CVS27_16920</name>
</gene>
<sequence length="141" mass="15605">MLATALRTTCTVDTHEILSGVRVLTDAHEDGGYEWMEKIEEEGWLVCGAWGVDGWDLGQWPYVMVAVTKTADKAGPLFGMATYCEGDVKTTFYRTQAAHWAAITAEAFSTWKSRSDGPPNMPETADQLAPEYCQPYSLNLC</sequence>
<protein>
    <submittedName>
        <fullName evidence="1">Uncharacterized protein</fullName>
    </submittedName>
</protein>
<evidence type="ECO:0000313" key="1">
    <source>
        <dbReference type="EMBL" id="POH72175.1"/>
    </source>
</evidence>
<reference evidence="1 2" key="1">
    <citation type="submission" date="2018-01" db="EMBL/GenBank/DDBJ databases">
        <title>Arthrobacter sp. nov., from glaciers in China.</title>
        <authorList>
            <person name="Liu Q."/>
            <person name="Xin Y.-H."/>
        </authorList>
    </citation>
    <scope>NUCLEOTIDE SEQUENCE [LARGE SCALE GENOMIC DNA]</scope>
    <source>
        <strain evidence="1 2">HLT2-12-2</strain>
    </source>
</reference>
<proteinExistence type="predicted"/>
<keyword evidence="2" id="KW-1185">Reference proteome</keyword>
<evidence type="ECO:0000313" key="2">
    <source>
        <dbReference type="Proteomes" id="UP000237061"/>
    </source>
</evidence>
<dbReference type="RefSeq" id="WP_103467027.1">
    <property type="nucleotide sequence ID" value="NZ_PPXC01000016.1"/>
</dbReference>